<dbReference type="AlphaFoldDB" id="A0A9D2VXM4"/>
<reference evidence="7" key="2">
    <citation type="submission" date="2021-09" db="EMBL/GenBank/DDBJ databases">
        <authorList>
            <person name="Gilroy R."/>
        </authorList>
    </citation>
    <scope>NUCLEOTIDE SEQUENCE</scope>
    <source>
        <strain evidence="7">USAMLcec4-12693</strain>
    </source>
</reference>
<keyword evidence="2 7" id="KW-0645">Protease</keyword>
<reference evidence="7" key="1">
    <citation type="journal article" date="2021" name="PeerJ">
        <title>Extensive microbial diversity within the chicken gut microbiome revealed by metagenomics and culture.</title>
        <authorList>
            <person name="Gilroy R."/>
            <person name="Ravi A."/>
            <person name="Getino M."/>
            <person name="Pursley I."/>
            <person name="Horton D.L."/>
            <person name="Alikhan N.F."/>
            <person name="Baker D."/>
            <person name="Gharbi K."/>
            <person name="Hall N."/>
            <person name="Watson M."/>
            <person name="Adriaenssens E.M."/>
            <person name="Foster-Nyarko E."/>
            <person name="Jarju S."/>
            <person name="Secka A."/>
            <person name="Antonio M."/>
            <person name="Oren A."/>
            <person name="Chaudhuri R.R."/>
            <person name="La Ragione R."/>
            <person name="Hildebrand F."/>
            <person name="Pallen M.J."/>
        </authorList>
    </citation>
    <scope>NUCLEOTIDE SEQUENCE</scope>
    <source>
        <strain evidence="7">USAMLcec4-12693</strain>
    </source>
</reference>
<dbReference type="PANTHER" id="PTHR39178:SF1">
    <property type="entry name" value="RIBOSOMAL-PROCESSING CYSTEINE PROTEASE PRP"/>
    <property type="match status" value="1"/>
</dbReference>
<organism evidence="7 8">
    <name type="scientific">Merdimonas faecis</name>
    <dbReference type="NCBI Taxonomy" id="1653435"/>
    <lineage>
        <taxon>Bacteria</taxon>
        <taxon>Bacillati</taxon>
        <taxon>Bacillota</taxon>
        <taxon>Clostridia</taxon>
        <taxon>Lachnospirales</taxon>
        <taxon>Lachnospiraceae</taxon>
        <taxon>Merdimonas</taxon>
    </lineage>
</organism>
<keyword evidence="1" id="KW-0690">Ribosome biogenesis</keyword>
<dbReference type="EMBL" id="DYXE01000050">
    <property type="protein sequence ID" value="HJH49768.1"/>
    <property type="molecule type" value="Genomic_DNA"/>
</dbReference>
<dbReference type="Proteomes" id="UP000813420">
    <property type="component" value="Unassembled WGS sequence"/>
</dbReference>
<evidence type="ECO:0000256" key="1">
    <source>
        <dbReference type="ARBA" id="ARBA00022517"/>
    </source>
</evidence>
<proteinExistence type="inferred from homology"/>
<sequence>MIHVTIYQNQKDEYIGFSARGHAGFAESGEDIVCAAASVLMINTVNALELYADAKLSVSGEEEEGALDVRLTDRPTEKTELLFKTMALGLTQMEDDENYAEYIDLTFEEVQQP</sequence>
<name>A0A9D2VXM4_9FIRM</name>
<protein>
    <recommendedName>
        <fullName evidence="6">Ribosomal processing cysteine protease Prp</fullName>
    </recommendedName>
</protein>
<gene>
    <name evidence="7" type="ORF">K8V39_05825</name>
</gene>
<evidence type="ECO:0000256" key="3">
    <source>
        <dbReference type="ARBA" id="ARBA00022801"/>
    </source>
</evidence>
<dbReference type="InterPro" id="IPR036764">
    <property type="entry name" value="Peptidase_Prp_sf"/>
</dbReference>
<evidence type="ECO:0000256" key="2">
    <source>
        <dbReference type="ARBA" id="ARBA00022670"/>
    </source>
</evidence>
<accession>A0A9D2VXM4</accession>
<dbReference type="Pfam" id="PF04327">
    <property type="entry name" value="Peptidase_Prp"/>
    <property type="match status" value="1"/>
</dbReference>
<evidence type="ECO:0000256" key="6">
    <source>
        <dbReference type="ARBA" id="ARBA00044538"/>
    </source>
</evidence>
<dbReference type="InterPro" id="IPR007422">
    <property type="entry name" value="Peptidase_Prp"/>
</dbReference>
<dbReference type="OrthoDB" id="48998at2"/>
<dbReference type="Gene3D" id="3.30.70.1490">
    <property type="entry name" value="Cysteine protease Prp"/>
    <property type="match status" value="1"/>
</dbReference>
<dbReference type="CDD" id="cd16332">
    <property type="entry name" value="Prp-like"/>
    <property type="match status" value="1"/>
</dbReference>
<keyword evidence="4" id="KW-0788">Thiol protease</keyword>
<dbReference type="GO" id="GO:0008234">
    <property type="term" value="F:cysteine-type peptidase activity"/>
    <property type="evidence" value="ECO:0007669"/>
    <property type="project" value="UniProtKB-KW"/>
</dbReference>
<comment type="caution">
    <text evidence="7">The sequence shown here is derived from an EMBL/GenBank/DDBJ whole genome shotgun (WGS) entry which is preliminary data.</text>
</comment>
<dbReference type="GO" id="GO:0006508">
    <property type="term" value="P:proteolysis"/>
    <property type="evidence" value="ECO:0007669"/>
    <property type="project" value="UniProtKB-KW"/>
</dbReference>
<evidence type="ECO:0000256" key="4">
    <source>
        <dbReference type="ARBA" id="ARBA00022807"/>
    </source>
</evidence>
<evidence type="ECO:0000256" key="5">
    <source>
        <dbReference type="ARBA" id="ARBA00044503"/>
    </source>
</evidence>
<dbReference type="PANTHER" id="PTHR39178">
    <property type="entry name" value="HYPOTHETICAL RIBOSOME-ASSOCIATED PROTEIN"/>
    <property type="match status" value="1"/>
</dbReference>
<dbReference type="RefSeq" id="WP_070089179.1">
    <property type="nucleotide sequence ID" value="NZ_CABMJS010000018.1"/>
</dbReference>
<dbReference type="GO" id="GO:0042254">
    <property type="term" value="P:ribosome biogenesis"/>
    <property type="evidence" value="ECO:0007669"/>
    <property type="project" value="UniProtKB-KW"/>
</dbReference>
<comment type="similarity">
    <text evidence="5">Belongs to the Prp family.</text>
</comment>
<dbReference type="SUPFAM" id="SSF118010">
    <property type="entry name" value="TM1457-like"/>
    <property type="match status" value="1"/>
</dbReference>
<evidence type="ECO:0000313" key="7">
    <source>
        <dbReference type="EMBL" id="HJH49768.1"/>
    </source>
</evidence>
<keyword evidence="3" id="KW-0378">Hydrolase</keyword>
<evidence type="ECO:0000313" key="8">
    <source>
        <dbReference type="Proteomes" id="UP000813420"/>
    </source>
</evidence>